<evidence type="ECO:0000313" key="3">
    <source>
        <dbReference type="EMBL" id="MBI2052410.1"/>
    </source>
</evidence>
<comment type="caution">
    <text evidence="3">The sequence shown here is derived from an EMBL/GenBank/DDBJ whole genome shotgun (WGS) entry which is preliminary data.</text>
</comment>
<sequence length="253" mass="28444">MNQKGFSNILIIIVVAVVVGVLVAAGYFVLTNKSETQNPTVQQTRNSNTQTPTQTTKESETQNPTVQQTRNSNTQTPTQTTKEVANWQVYRDEKFQLSIPPQWHKNPRGPRQLILADNSPYYLNFSATNLDQYKGNATTKSLYSSGKLLEAEQAITKSMCGETDSCGKITESKSISVSGGTGVEFIVQYKGLRIDEPRGFVNEIHRTILKNSVIYRFWTSEQIAPAELKNEYPKLDPSPIELFRKILDTFETL</sequence>
<protein>
    <submittedName>
        <fullName evidence="3">Uncharacterized protein</fullName>
    </submittedName>
</protein>
<keyword evidence="2" id="KW-1133">Transmembrane helix</keyword>
<keyword evidence="2" id="KW-0472">Membrane</keyword>
<proteinExistence type="predicted"/>
<feature type="region of interest" description="Disordered" evidence="1">
    <location>
        <begin position="37"/>
        <end position="81"/>
    </location>
</feature>
<evidence type="ECO:0000313" key="4">
    <source>
        <dbReference type="Proteomes" id="UP000786662"/>
    </source>
</evidence>
<dbReference type="AlphaFoldDB" id="A0A9D6DR97"/>
<accession>A0A9D6DR97</accession>
<evidence type="ECO:0000256" key="1">
    <source>
        <dbReference type="SAM" id="MobiDB-lite"/>
    </source>
</evidence>
<organism evidence="3 4">
    <name type="scientific">Candidatus Sungiibacteriota bacterium</name>
    <dbReference type="NCBI Taxonomy" id="2750080"/>
    <lineage>
        <taxon>Bacteria</taxon>
        <taxon>Candidatus Sungiibacteriota</taxon>
    </lineage>
</organism>
<gene>
    <name evidence="3" type="ORF">HYT38_01895</name>
</gene>
<dbReference type="EMBL" id="JACOYY010000057">
    <property type="protein sequence ID" value="MBI2052410.1"/>
    <property type="molecule type" value="Genomic_DNA"/>
</dbReference>
<name>A0A9D6DR97_9BACT</name>
<feature type="transmembrane region" description="Helical" evidence="2">
    <location>
        <begin position="9"/>
        <end position="30"/>
    </location>
</feature>
<evidence type="ECO:0000256" key="2">
    <source>
        <dbReference type="SAM" id="Phobius"/>
    </source>
</evidence>
<reference evidence="3" key="1">
    <citation type="submission" date="2020-07" db="EMBL/GenBank/DDBJ databases">
        <title>Huge and variable diversity of episymbiotic CPR bacteria and DPANN archaea in groundwater ecosystems.</title>
        <authorList>
            <person name="He C.Y."/>
            <person name="Keren R."/>
            <person name="Whittaker M."/>
            <person name="Farag I.F."/>
            <person name="Doudna J."/>
            <person name="Cate J.H.D."/>
            <person name="Banfield J.F."/>
        </authorList>
    </citation>
    <scope>NUCLEOTIDE SEQUENCE</scope>
    <source>
        <strain evidence="3">NC_groundwater_191_Ag_S-0.1um_45_8</strain>
    </source>
</reference>
<dbReference type="Proteomes" id="UP000786662">
    <property type="component" value="Unassembled WGS sequence"/>
</dbReference>
<keyword evidence="2" id="KW-0812">Transmembrane</keyword>